<reference evidence="1" key="1">
    <citation type="submission" date="2014-11" db="EMBL/GenBank/DDBJ databases">
        <authorList>
            <person name="Amaro Gonzalez C."/>
        </authorList>
    </citation>
    <scope>NUCLEOTIDE SEQUENCE</scope>
</reference>
<accession>A0A0E9QPR3</accession>
<protein>
    <submittedName>
        <fullName evidence="1">Uncharacterized protein</fullName>
    </submittedName>
</protein>
<reference evidence="1" key="2">
    <citation type="journal article" date="2015" name="Fish Shellfish Immunol.">
        <title>Early steps in the European eel (Anguilla anguilla)-Vibrio vulnificus interaction in the gills: Role of the RtxA13 toxin.</title>
        <authorList>
            <person name="Callol A."/>
            <person name="Pajuelo D."/>
            <person name="Ebbesson L."/>
            <person name="Teles M."/>
            <person name="MacKenzie S."/>
            <person name="Amaro C."/>
        </authorList>
    </citation>
    <scope>NUCLEOTIDE SEQUENCE</scope>
</reference>
<dbReference type="EMBL" id="GBXM01090120">
    <property type="protein sequence ID" value="JAH18457.1"/>
    <property type="molecule type" value="Transcribed_RNA"/>
</dbReference>
<dbReference type="AlphaFoldDB" id="A0A0E9QPR3"/>
<proteinExistence type="predicted"/>
<organism evidence="1">
    <name type="scientific">Anguilla anguilla</name>
    <name type="common">European freshwater eel</name>
    <name type="synonym">Muraena anguilla</name>
    <dbReference type="NCBI Taxonomy" id="7936"/>
    <lineage>
        <taxon>Eukaryota</taxon>
        <taxon>Metazoa</taxon>
        <taxon>Chordata</taxon>
        <taxon>Craniata</taxon>
        <taxon>Vertebrata</taxon>
        <taxon>Euteleostomi</taxon>
        <taxon>Actinopterygii</taxon>
        <taxon>Neopterygii</taxon>
        <taxon>Teleostei</taxon>
        <taxon>Anguilliformes</taxon>
        <taxon>Anguillidae</taxon>
        <taxon>Anguilla</taxon>
    </lineage>
</organism>
<name>A0A0E9QPR3_ANGAN</name>
<sequence>MCTQGINKGCVIILGFVGV</sequence>
<evidence type="ECO:0000313" key="1">
    <source>
        <dbReference type="EMBL" id="JAH18457.1"/>
    </source>
</evidence>